<organism evidence="2 3">
    <name type="scientific">Diplocloster agilis</name>
    <dbReference type="NCBI Taxonomy" id="2850323"/>
    <lineage>
        <taxon>Bacteria</taxon>
        <taxon>Bacillati</taxon>
        <taxon>Bacillota</taxon>
        <taxon>Clostridia</taxon>
        <taxon>Lachnospirales</taxon>
        <taxon>Lachnospiraceae</taxon>
        <taxon>Diplocloster</taxon>
    </lineage>
</organism>
<dbReference type="EMBL" id="JAHQCW010000018">
    <property type="protein sequence ID" value="MBU9737265.1"/>
    <property type="molecule type" value="Genomic_DNA"/>
</dbReference>
<feature type="transmembrane region" description="Helical" evidence="1">
    <location>
        <begin position="33"/>
        <end position="54"/>
    </location>
</feature>
<dbReference type="AlphaFoldDB" id="A0A949NI61"/>
<accession>A0A949NI61</accession>
<protein>
    <recommendedName>
        <fullName evidence="4">DUF2178 domain-containing protein</fullName>
    </recommendedName>
</protein>
<keyword evidence="3" id="KW-1185">Reference proteome</keyword>
<evidence type="ECO:0000313" key="3">
    <source>
        <dbReference type="Proteomes" id="UP000712157"/>
    </source>
</evidence>
<keyword evidence="1" id="KW-0812">Transmembrane</keyword>
<dbReference type="RefSeq" id="WP_238721862.1">
    <property type="nucleotide sequence ID" value="NZ_JAHQCW010000018.1"/>
</dbReference>
<reference evidence="2" key="1">
    <citation type="submission" date="2021-06" db="EMBL/GenBank/DDBJ databases">
        <title>Description of novel taxa of the family Lachnospiraceae.</title>
        <authorList>
            <person name="Chaplin A.V."/>
            <person name="Sokolova S.R."/>
            <person name="Pikina A.P."/>
            <person name="Korzhanova M."/>
            <person name="Belova V."/>
            <person name="Korostin D."/>
            <person name="Efimov B.A."/>
        </authorList>
    </citation>
    <scope>NUCLEOTIDE SEQUENCE</scope>
    <source>
        <strain evidence="2">ASD5720</strain>
    </source>
</reference>
<sequence length="142" mass="16266">MKKAKHTIIMFSGLILLIAGLCFIKIFTEPQGFMRTLPYLCIGIGCGMFSYGLSKIINKRALKKDPVLARQMEIEINDERNIEHANLSKAKGFTMMTYVFSALLLVYAFMGVSPKILLPFVIAYLFVQFYALYHRLKIDKEQ</sequence>
<comment type="caution">
    <text evidence="2">The sequence shown here is derived from an EMBL/GenBank/DDBJ whole genome shotgun (WGS) entry which is preliminary data.</text>
</comment>
<feature type="transmembrane region" description="Helical" evidence="1">
    <location>
        <begin position="92"/>
        <end position="110"/>
    </location>
</feature>
<dbReference type="Proteomes" id="UP000712157">
    <property type="component" value="Unassembled WGS sequence"/>
</dbReference>
<feature type="transmembrane region" description="Helical" evidence="1">
    <location>
        <begin position="116"/>
        <end position="133"/>
    </location>
</feature>
<gene>
    <name evidence="2" type="ORF">KTH89_12010</name>
</gene>
<dbReference type="InterPro" id="IPR045620">
    <property type="entry name" value="DUF6442"/>
</dbReference>
<dbReference type="Pfam" id="PF20040">
    <property type="entry name" value="DUF6442"/>
    <property type="match status" value="1"/>
</dbReference>
<keyword evidence="1" id="KW-1133">Transmembrane helix</keyword>
<evidence type="ECO:0000313" key="2">
    <source>
        <dbReference type="EMBL" id="MBU9737265.1"/>
    </source>
</evidence>
<keyword evidence="1" id="KW-0472">Membrane</keyword>
<name>A0A949NI61_9FIRM</name>
<evidence type="ECO:0008006" key="4">
    <source>
        <dbReference type="Google" id="ProtNLM"/>
    </source>
</evidence>
<evidence type="ECO:0000256" key="1">
    <source>
        <dbReference type="SAM" id="Phobius"/>
    </source>
</evidence>
<feature type="transmembrane region" description="Helical" evidence="1">
    <location>
        <begin position="7"/>
        <end position="27"/>
    </location>
</feature>
<proteinExistence type="predicted"/>